<evidence type="ECO:0000256" key="4">
    <source>
        <dbReference type="ARBA" id="ARBA00023136"/>
    </source>
</evidence>
<keyword evidence="6" id="KW-0813">Transport</keyword>
<keyword evidence="6" id="KW-0868">Chloride</keyword>
<keyword evidence="8" id="KW-1185">Reference proteome</keyword>
<proteinExistence type="inferred from homology"/>
<evidence type="ECO:0000256" key="3">
    <source>
        <dbReference type="ARBA" id="ARBA00022989"/>
    </source>
</evidence>
<dbReference type="Proteomes" id="UP000274131">
    <property type="component" value="Unassembled WGS sequence"/>
</dbReference>
<dbReference type="PANTHER" id="PTHR10736">
    <property type="entry name" value="BESTROPHIN"/>
    <property type="match status" value="1"/>
</dbReference>
<dbReference type="InterPro" id="IPR000615">
    <property type="entry name" value="Bestrophin"/>
</dbReference>
<keyword evidence="6" id="KW-1003">Cell membrane</keyword>
<feature type="transmembrane region" description="Helical" evidence="6">
    <location>
        <begin position="75"/>
        <end position="94"/>
    </location>
</feature>
<dbReference type="AlphaFoldDB" id="A0A0N4VQJ8"/>
<keyword evidence="2 6" id="KW-0812">Transmembrane</keyword>
<dbReference type="GO" id="GO:0005886">
    <property type="term" value="C:plasma membrane"/>
    <property type="evidence" value="ECO:0007669"/>
    <property type="project" value="UniProtKB-SubCell"/>
</dbReference>
<sequence length="231" mass="27173">MTVRYHSDLSSASFLGSTLMILRWKGSLWKAVYQELIVWLIIYAILSCTYAFWLNDHQKKLPFLTFEQVVNFCNRYGELIPLTFMLGFYVTLVVERWWGCITRLGLIDNVAVLIANRIRGESERAALIRCSILRYLTLIQVMIYRAISTTARRKFPTLESLVEAEVESNQVKGYLEKNELARFRENNFWICIQWAMSLARTARDENIIQNDFALEDIFKVFLLNWLNFNNV</sequence>
<organism evidence="9">
    <name type="scientific">Enterobius vermicularis</name>
    <name type="common">Human pinworm</name>
    <dbReference type="NCBI Taxonomy" id="51028"/>
    <lineage>
        <taxon>Eukaryota</taxon>
        <taxon>Metazoa</taxon>
        <taxon>Ecdysozoa</taxon>
        <taxon>Nematoda</taxon>
        <taxon>Chromadorea</taxon>
        <taxon>Rhabditida</taxon>
        <taxon>Spirurina</taxon>
        <taxon>Oxyuridomorpha</taxon>
        <taxon>Oxyuroidea</taxon>
        <taxon>Oxyuridae</taxon>
        <taxon>Enterobius</taxon>
    </lineage>
</organism>
<evidence type="ECO:0000313" key="9">
    <source>
        <dbReference type="WBParaSite" id="EVEC_0001329901-mRNA-1"/>
    </source>
</evidence>
<evidence type="ECO:0000313" key="8">
    <source>
        <dbReference type="Proteomes" id="UP000274131"/>
    </source>
</evidence>
<keyword evidence="6" id="KW-0869">Chloride channel</keyword>
<evidence type="ECO:0000313" key="7">
    <source>
        <dbReference type="EMBL" id="VDD97694.1"/>
    </source>
</evidence>
<keyword evidence="6" id="KW-0406">Ion transport</keyword>
<comment type="function">
    <text evidence="6">Forms chloride channels.</text>
</comment>
<evidence type="ECO:0000256" key="2">
    <source>
        <dbReference type="ARBA" id="ARBA00022692"/>
    </source>
</evidence>
<evidence type="ECO:0000256" key="5">
    <source>
        <dbReference type="ARBA" id="ARBA00034769"/>
    </source>
</evidence>
<accession>A0A0N4VQJ8</accession>
<comment type="similarity">
    <text evidence="5 6">Belongs to the anion channel-forming bestrophin (TC 1.A.46) family. Calcium-sensitive chloride channel subfamily.</text>
</comment>
<dbReference type="OrthoDB" id="201595at2759"/>
<feature type="transmembrane region" description="Helical" evidence="6">
    <location>
        <begin position="36"/>
        <end position="55"/>
    </location>
</feature>
<reference evidence="7 8" key="2">
    <citation type="submission" date="2018-10" db="EMBL/GenBank/DDBJ databases">
        <authorList>
            <consortium name="Pathogen Informatics"/>
        </authorList>
    </citation>
    <scope>NUCLEOTIDE SEQUENCE [LARGE SCALE GENOMIC DNA]</scope>
</reference>
<keyword evidence="6" id="KW-0407">Ion channel</keyword>
<keyword evidence="3 6" id="KW-1133">Transmembrane helix</keyword>
<name>A0A0N4VQJ8_ENTVE</name>
<dbReference type="Pfam" id="PF01062">
    <property type="entry name" value="Bestrophin"/>
    <property type="match status" value="1"/>
</dbReference>
<dbReference type="STRING" id="51028.A0A0N4VQJ8"/>
<reference evidence="9" key="1">
    <citation type="submission" date="2017-02" db="UniProtKB">
        <authorList>
            <consortium name="WormBaseParasite"/>
        </authorList>
    </citation>
    <scope>IDENTIFICATION</scope>
</reference>
<protein>
    <recommendedName>
        <fullName evidence="6">Bestrophin homolog</fullName>
    </recommendedName>
</protein>
<dbReference type="GO" id="GO:0034707">
    <property type="term" value="C:chloride channel complex"/>
    <property type="evidence" value="ECO:0007669"/>
    <property type="project" value="UniProtKB-KW"/>
</dbReference>
<dbReference type="WBParaSite" id="EVEC_0001329901-mRNA-1">
    <property type="protein sequence ID" value="EVEC_0001329901-mRNA-1"/>
    <property type="gene ID" value="EVEC_0001329901"/>
</dbReference>
<gene>
    <name evidence="7" type="ORF">EVEC_LOCUS12445</name>
</gene>
<evidence type="ECO:0000256" key="6">
    <source>
        <dbReference type="RuleBase" id="RU363126"/>
    </source>
</evidence>
<dbReference type="PANTHER" id="PTHR10736:SF0">
    <property type="entry name" value="BESTROPHIN HOMOLOG"/>
    <property type="match status" value="1"/>
</dbReference>
<dbReference type="EMBL" id="UXUI01014673">
    <property type="protein sequence ID" value="VDD97694.1"/>
    <property type="molecule type" value="Genomic_DNA"/>
</dbReference>
<comment type="subcellular location">
    <subcellularLocation>
        <location evidence="6">Cell membrane</location>
        <topology evidence="6">Multi-pass membrane protein</topology>
    </subcellularLocation>
    <subcellularLocation>
        <location evidence="1">Membrane</location>
    </subcellularLocation>
</comment>
<keyword evidence="4 6" id="KW-0472">Membrane</keyword>
<dbReference type="InterPro" id="IPR021134">
    <property type="entry name" value="Bestrophin-like"/>
</dbReference>
<evidence type="ECO:0000256" key="1">
    <source>
        <dbReference type="ARBA" id="ARBA00004370"/>
    </source>
</evidence>
<dbReference type="GO" id="GO:0005254">
    <property type="term" value="F:chloride channel activity"/>
    <property type="evidence" value="ECO:0007669"/>
    <property type="project" value="UniProtKB-KW"/>
</dbReference>